<dbReference type="OrthoDB" id="6654915at2"/>
<evidence type="ECO:0000313" key="3">
    <source>
        <dbReference type="Proteomes" id="UP000095143"/>
    </source>
</evidence>
<evidence type="ECO:0000256" key="1">
    <source>
        <dbReference type="SAM" id="Phobius"/>
    </source>
</evidence>
<gene>
    <name evidence="2" type="ORF">BBI10_17955</name>
</gene>
<dbReference type="EMBL" id="MDEN01000065">
    <property type="protein sequence ID" value="OCX17391.1"/>
    <property type="molecule type" value="Genomic_DNA"/>
</dbReference>
<organism evidence="2 3">
    <name type="scientific">Pseudomonas graminis</name>
    <dbReference type="NCBI Taxonomy" id="158627"/>
    <lineage>
        <taxon>Bacteria</taxon>
        <taxon>Pseudomonadati</taxon>
        <taxon>Pseudomonadota</taxon>
        <taxon>Gammaproteobacteria</taxon>
        <taxon>Pseudomonadales</taxon>
        <taxon>Pseudomonadaceae</taxon>
        <taxon>Pseudomonas</taxon>
    </lineage>
</organism>
<dbReference type="AlphaFoldDB" id="A0A1C2DRI0"/>
<name>A0A1C2DRI0_9PSED</name>
<protein>
    <recommendedName>
        <fullName evidence="4">SH3 domain-containing protein</fullName>
    </recommendedName>
</protein>
<dbReference type="Gene3D" id="2.30.30.40">
    <property type="entry name" value="SH3 Domains"/>
    <property type="match status" value="1"/>
</dbReference>
<dbReference type="RefSeq" id="WP_065990686.1">
    <property type="nucleotide sequence ID" value="NZ_MDEN01000065.1"/>
</dbReference>
<reference evidence="2 3" key="1">
    <citation type="submission" date="2016-08" db="EMBL/GenBank/DDBJ databases">
        <title>Whole genome sequence of Pseudomonas graminis strain UASWS1507, a potential biological control agent for agriculture.</title>
        <authorList>
            <person name="Crovadore J."/>
            <person name="Calmin G."/>
            <person name="Chablais R."/>
            <person name="Cochard B."/>
            <person name="Lefort F."/>
        </authorList>
    </citation>
    <scope>NUCLEOTIDE SEQUENCE [LARGE SCALE GENOMIC DNA]</scope>
    <source>
        <strain evidence="2 3">UASWS1507</strain>
    </source>
</reference>
<evidence type="ECO:0000313" key="2">
    <source>
        <dbReference type="EMBL" id="OCX17391.1"/>
    </source>
</evidence>
<keyword evidence="1" id="KW-1133">Transmembrane helix</keyword>
<keyword evidence="1" id="KW-0472">Membrane</keyword>
<dbReference type="Proteomes" id="UP000095143">
    <property type="component" value="Unassembled WGS sequence"/>
</dbReference>
<comment type="caution">
    <text evidence="2">The sequence shown here is derived from an EMBL/GenBank/DDBJ whole genome shotgun (WGS) entry which is preliminary data.</text>
</comment>
<evidence type="ECO:0008006" key="4">
    <source>
        <dbReference type="Google" id="ProtNLM"/>
    </source>
</evidence>
<feature type="transmembrane region" description="Helical" evidence="1">
    <location>
        <begin position="216"/>
        <end position="235"/>
    </location>
</feature>
<keyword evidence="1" id="KW-0812">Transmembrane</keyword>
<accession>A0A1C2DRI0</accession>
<proteinExistence type="predicted"/>
<sequence length="342" mass="38475">MNETIDGSGTPNDRDKLEQLIEQAKAWSDGDHLSHLIEQAKAWSNRDHVSQLAEQARAWSNKDHVHQLAEQARAWSNKDHVHQLAEQARAWSNKDHVSQLAEQARAWSNKDQVSQLAEQARTWRTDMLGLLEGQATAIGKSAYLSRLAQRTLPAGLTLDDLLSELATRPHEPPEVAMAAADLEDVSVDQDNQVSIGDFYDVEIKPTPGAKPRLSSVPTWLLVLWAFFILPALAIVKDWEDVRAGLVDINERIPETYSFSSLKRFIRSNLAGKAGDIRLVTGSDVRLRVEPGMKSAVLLTLPKYAPVVVLDKEDRTWLYVSYEHEGFLIDGYVSTKFLRKVRR</sequence>